<gene>
    <name evidence="2" type="ORF">ACEZDG_11340</name>
</gene>
<dbReference type="RefSeq" id="WP_380506424.1">
    <property type="nucleotide sequence ID" value="NZ_JBHEZX010000004.1"/>
</dbReference>
<sequence length="168" mass="16881">MAGAGAAEQKSRYPRAQLLSPELAGAGGLLIAGAVVAALVVHYQSHPDGPRLAGDYRAAPAAGASAWTADGPFSVRVDGISCTEADCTVRVEVWGSATAGRYLPPHLLADGGAALTLADDSGSGAGPAAVAPDRTTHLVYLFHAAADRPLSRLTLSNGAAPDALTLSR</sequence>
<protein>
    <submittedName>
        <fullName evidence="2">Uncharacterized protein</fullName>
    </submittedName>
</protein>
<feature type="transmembrane region" description="Helical" evidence="1">
    <location>
        <begin position="23"/>
        <end position="43"/>
    </location>
</feature>
<dbReference type="EMBL" id="JBHEZX010000004">
    <property type="protein sequence ID" value="MFC1409869.1"/>
    <property type="molecule type" value="Genomic_DNA"/>
</dbReference>
<evidence type="ECO:0000313" key="3">
    <source>
        <dbReference type="Proteomes" id="UP001592582"/>
    </source>
</evidence>
<evidence type="ECO:0000313" key="2">
    <source>
        <dbReference type="EMBL" id="MFC1409869.1"/>
    </source>
</evidence>
<comment type="caution">
    <text evidence="2">The sequence shown here is derived from an EMBL/GenBank/DDBJ whole genome shotgun (WGS) entry which is preliminary data.</text>
</comment>
<evidence type="ECO:0000256" key="1">
    <source>
        <dbReference type="SAM" id="Phobius"/>
    </source>
</evidence>
<proteinExistence type="predicted"/>
<keyword evidence="1" id="KW-0472">Membrane</keyword>
<keyword evidence="1" id="KW-0812">Transmembrane</keyword>
<accession>A0ABV6V829</accession>
<organism evidence="2 3">
    <name type="scientific">Streptacidiphilus alkalitolerans</name>
    <dbReference type="NCBI Taxonomy" id="3342712"/>
    <lineage>
        <taxon>Bacteria</taxon>
        <taxon>Bacillati</taxon>
        <taxon>Actinomycetota</taxon>
        <taxon>Actinomycetes</taxon>
        <taxon>Kitasatosporales</taxon>
        <taxon>Streptomycetaceae</taxon>
        <taxon>Streptacidiphilus</taxon>
    </lineage>
</organism>
<dbReference type="Proteomes" id="UP001592582">
    <property type="component" value="Unassembled WGS sequence"/>
</dbReference>
<keyword evidence="3" id="KW-1185">Reference proteome</keyword>
<keyword evidence="1" id="KW-1133">Transmembrane helix</keyword>
<reference evidence="2 3" key="1">
    <citation type="submission" date="2024-09" db="EMBL/GenBank/DDBJ databases">
        <authorList>
            <person name="Lee S.D."/>
        </authorList>
    </citation>
    <scope>NUCLEOTIDE SEQUENCE [LARGE SCALE GENOMIC DNA]</scope>
    <source>
        <strain evidence="2 3">N1-1</strain>
    </source>
</reference>
<name>A0ABV6V829_9ACTN</name>